<organism evidence="1 2">
    <name type="scientific">Arthrobacter phage KellEzio</name>
    <dbReference type="NCBI Taxonomy" id="1796995"/>
    <lineage>
        <taxon>Viruses</taxon>
        <taxon>Duplodnaviria</taxon>
        <taxon>Heunggongvirae</taxon>
        <taxon>Uroviricota</taxon>
        <taxon>Caudoviricetes</taxon>
        <taxon>Kelleziovirus</taxon>
        <taxon>Kelleziovirus kellezzio</taxon>
    </lineage>
</organism>
<name>A0A140G6B0_9CAUD</name>
<dbReference type="GeneID" id="29124737"/>
<evidence type="ECO:0000313" key="1">
    <source>
        <dbReference type="EMBL" id="AMM44195.1"/>
    </source>
</evidence>
<dbReference type="KEGG" id="vg:29124737"/>
<dbReference type="EMBL" id="KU647626">
    <property type="protein sequence ID" value="AMM44195.1"/>
    <property type="molecule type" value="Genomic_DNA"/>
</dbReference>
<sequence length="168" mass="18183">MSRAQIRDDYPASSLGRYGRSSLDLSASSVPVALDDDCVSTRNGIGSGGSGPIIDPGTPGSGNVFPTVTVRERFQIGHDDDGNPQWSWADTIKDAAAIYWVDRTEASDRGGITLEKADVTLLYPISKPQILETATVRTSDGKRWDVDKIQRFPDRIIITISRVSDDGA</sequence>
<evidence type="ECO:0000313" key="2">
    <source>
        <dbReference type="Proteomes" id="UP000201386"/>
    </source>
</evidence>
<dbReference type="Proteomes" id="UP000201386">
    <property type="component" value="Segment"/>
</dbReference>
<protein>
    <submittedName>
        <fullName evidence="1">Uncharacterized protein</fullName>
    </submittedName>
</protein>
<proteinExistence type="predicted"/>
<keyword evidence="2" id="KW-1185">Reference proteome</keyword>
<reference evidence="1 2" key="1">
    <citation type="submission" date="2016-02" db="EMBL/GenBank/DDBJ databases">
        <authorList>
            <person name="Lynch K.C."/>
            <person name="Doan M."/>
            <person name="Paisley J.T."/>
            <person name="Allen K.G."/>
            <person name="Gaffney B.L."/>
            <person name="Rinehart C.A."/>
            <person name="King R.A."/>
            <person name="Staples A."/>
            <person name="Bowman C.A."/>
            <person name="Russell D.A."/>
            <person name="Pope W.H."/>
            <person name="Jacobs-Sera D."/>
            <person name="Hendrix R.W."/>
            <person name="Hatfull G.F."/>
        </authorList>
    </citation>
    <scope>NUCLEOTIDE SEQUENCE [LARGE SCALE GENOMIC DNA]</scope>
</reference>
<gene>
    <name evidence="1" type="primary">25</name>
    <name evidence="1" type="ORF">KELLEZIO_25</name>
</gene>
<accession>A0A140G6B0</accession>
<dbReference type="RefSeq" id="YP_009301282.1">
    <property type="nucleotide sequence ID" value="NC_031231.1"/>
</dbReference>